<evidence type="ECO:0000259" key="1">
    <source>
        <dbReference type="Pfam" id="PF18637"/>
    </source>
</evidence>
<dbReference type="GeneID" id="41999530"/>
<organism evidence="3 4">
    <name type="scientific">Fusarium coffeatum</name>
    <dbReference type="NCBI Taxonomy" id="231269"/>
    <lineage>
        <taxon>Eukaryota</taxon>
        <taxon>Fungi</taxon>
        <taxon>Dikarya</taxon>
        <taxon>Ascomycota</taxon>
        <taxon>Pezizomycotina</taxon>
        <taxon>Sordariomycetes</taxon>
        <taxon>Hypocreomycetidae</taxon>
        <taxon>Hypocreales</taxon>
        <taxon>Nectriaceae</taxon>
        <taxon>Fusarium</taxon>
        <taxon>Fusarium incarnatum-equiseti species complex</taxon>
    </lineage>
</organism>
<proteinExistence type="predicted"/>
<dbReference type="InterPro" id="IPR028994">
    <property type="entry name" value="Integrin_alpha_N"/>
</dbReference>
<name>A0A366QVL1_9HYPO</name>
<evidence type="ECO:0000313" key="3">
    <source>
        <dbReference type="EMBL" id="RBR08919.1"/>
    </source>
</evidence>
<evidence type="ECO:0000313" key="4">
    <source>
        <dbReference type="Proteomes" id="UP000253153"/>
    </source>
</evidence>
<dbReference type="OrthoDB" id="5378718at2759"/>
<evidence type="ECO:0000259" key="2">
    <source>
        <dbReference type="Pfam" id="PF22301"/>
    </source>
</evidence>
<keyword evidence="4" id="KW-1185">Reference proteome</keyword>
<dbReference type="RefSeq" id="XP_031011719.1">
    <property type="nucleotide sequence ID" value="XM_031164234.1"/>
</dbReference>
<dbReference type="Pfam" id="PF18637">
    <property type="entry name" value="AUDH_Cupin"/>
    <property type="match status" value="1"/>
</dbReference>
<dbReference type="EMBL" id="QKXC01000276">
    <property type="protein sequence ID" value="RBR08919.1"/>
    <property type="molecule type" value="Genomic_DNA"/>
</dbReference>
<comment type="caution">
    <text evidence="3">The sequence shown here is derived from an EMBL/GenBank/DDBJ whole genome shotgun (WGS) entry which is preliminary data.</text>
</comment>
<sequence length="916" mass="101515">MSPPTIAEPSFGSNIIEDKRSDGYWVETFHFDKEDPVPGIITSGLVSGEIEFIDNPIAVHAASEKAGTNGYHNPEVTQPWTKHLIGKFDSPVAVVACDITKNGLMDLIICHTYGPFMLKCDMAGGWVTWLENPGRDKLGDGKWKERKIGRWPAMHRMKAGYFTQKSFLEVVAASVVTPIPIIRFQAPENVFDATEWPRSIIDDEHFTVIHEVTQKKFDGPDGLDSMIISSREGTTWLHYEDNVWKRDIIGIGEPKEPRQLPNSLSPGSGDHWGSGCADVGKFGDDPFAYIATLDPFHGISACVYTKTNRGLKNVEWKRHVLDTYGTPNQRLKRGDGPGHYIVCADFDGDGNDEFLLALFGPLDRDDKDESIPPAQGPHPLKGIMYYKPIDLEKGIFAKWRIADESSARIAIGNFGGAGKLDLVSIGYNVKQYYEEPKPVTTLHLNKTVYASETPTQAPIVPTAWDNEGLVYLARPHEVQQSQKLPLIEVANYAISIELHPKGGKIQLQKEDGIKVLYGSIHNGDDTRKPLGNSGFPAITPVTSKDSTFNAGDNGAIVLRLVPTGQDGEWAKTEDVPVKTTFELNKLGLGLEALKFKKVEDLWFGGAFKGKDFWNMTGFHFRFADDKTEIAHMQFWTAGTNVDCGVHNHSGDIFEEIHICLSPGTGNGGMSRLKDGKTKATSEKDFDHVALPRLYEHGGMWYRDSYGNAVRNKENAVSYPYHKWQAGSGPNLDVWMALEFNPDIALTACQGIVVVELDPADNAEAIKAPAVQNWLRELRQKLKLVNELFMVTGLKIVKGAQIKYSTSQTTTVKGNIGVDIPSLGTTFGPKGHWTRTNGDTTESNRESEFVFAFSVKRLRFGRRVKLEEYTEGALMKFGGKKDDDECVLVEEVDGAELETSELALDETGHGDVYCVRA</sequence>
<dbReference type="Gene3D" id="2.60.120.990">
    <property type="match status" value="1"/>
</dbReference>
<feature type="domain" description="Aldos-2-ulose dehydratase beta-propeller" evidence="2">
    <location>
        <begin position="124"/>
        <end position="306"/>
    </location>
</feature>
<dbReference type="Proteomes" id="UP000253153">
    <property type="component" value="Unassembled WGS sequence"/>
</dbReference>
<dbReference type="Pfam" id="PF22301">
    <property type="entry name" value="AUDH_beta_propeller"/>
    <property type="match status" value="1"/>
</dbReference>
<dbReference type="AlphaFoldDB" id="A0A366QVL1"/>
<reference evidence="3 4" key="1">
    <citation type="submission" date="2018-06" db="EMBL/GenBank/DDBJ databases">
        <title>Fusarium incarnatum-equiseti species complex species 28.</title>
        <authorList>
            <person name="Gardiner D.M."/>
        </authorList>
    </citation>
    <scope>NUCLEOTIDE SEQUENCE [LARGE SCALE GENOMIC DNA]</scope>
    <source>
        <strain evidence="3 4">FIESC_28</strain>
    </source>
</reference>
<dbReference type="InterPro" id="IPR054583">
    <property type="entry name" value="Beta-prop_AUDH"/>
</dbReference>
<gene>
    <name evidence="3" type="ORF">FIESC28_10099</name>
</gene>
<feature type="domain" description="Aldos-2-ulose dehydratase/isomerase (AUDH) Cupin" evidence="1">
    <location>
        <begin position="458"/>
        <end position="740"/>
    </location>
</feature>
<protein>
    <submittedName>
        <fullName evidence="3">Uncharacterized protein</fullName>
    </submittedName>
</protein>
<accession>A0A366QVL1</accession>
<dbReference type="SUPFAM" id="SSF69318">
    <property type="entry name" value="Integrin alpha N-terminal domain"/>
    <property type="match status" value="1"/>
</dbReference>
<dbReference type="InterPro" id="IPR040887">
    <property type="entry name" value="AUDH_Cupin"/>
</dbReference>